<dbReference type="PROSITE" id="PS51450">
    <property type="entry name" value="LRR"/>
    <property type="match status" value="1"/>
</dbReference>
<keyword evidence="4" id="KW-0472">Membrane</keyword>
<dbReference type="SMART" id="SM00369">
    <property type="entry name" value="LRR_TYP"/>
    <property type="match status" value="4"/>
</dbReference>
<evidence type="ECO:0000313" key="7">
    <source>
        <dbReference type="Proteomes" id="UP001168972"/>
    </source>
</evidence>
<keyword evidence="3" id="KW-0677">Repeat</keyword>
<evidence type="ECO:0008006" key="8">
    <source>
        <dbReference type="Google" id="ProtNLM"/>
    </source>
</evidence>
<dbReference type="InterPro" id="IPR001611">
    <property type="entry name" value="Leu-rich_rpt"/>
</dbReference>
<evidence type="ECO:0000256" key="4">
    <source>
        <dbReference type="SAM" id="Phobius"/>
    </source>
</evidence>
<feature type="signal peptide" evidence="5">
    <location>
        <begin position="1"/>
        <end position="25"/>
    </location>
</feature>
<dbReference type="PANTHER" id="PTHR24364:SF18">
    <property type="entry name" value="LP06937P"/>
    <property type="match status" value="1"/>
</dbReference>
<sequence length="407" mass="46885">MIYKMFSYRMEMNILWLILFGLALGQIDDSSDCDDKNWHSLENETTARNECGPVFENRCLCSRICYDGRHQYVVNCTDAGFRDTQPLENLPSKTQVLIFTGNRLEKLPWNIFGTLDRIPSLRVIDMSNNRIREIHGKSYHHVQNVQRLNLDYNELSLNSQGNHPRVFSNFVSLLQLHLTDAFEDGSADDLAETLHEIFVNSHLDRLIKLHLEQNEISGFRDPNVFCNLPNLLDLHLGDNQLTSLQFNLSCLHQLRFLDLQRNAFTKVQDRDLKILDTFAKHNQSVTIDLSNNKFECGCKLNPFIKWMKKTKIIVRNKNYLECINHDGHRKSLQETKNCSSNFVSISGTRGTTVAIIILTIILVTLICALVYLQRAELKNKLAPVIESVNKRVRYTSIATGEARENDV</sequence>
<keyword evidence="4" id="KW-0812">Transmembrane</keyword>
<dbReference type="Gene3D" id="3.80.10.10">
    <property type="entry name" value="Ribonuclease Inhibitor"/>
    <property type="match status" value="1"/>
</dbReference>
<dbReference type="InterPro" id="IPR003591">
    <property type="entry name" value="Leu-rich_rpt_typical-subtyp"/>
</dbReference>
<accession>A0AA39F5E7</accession>
<name>A0AA39F5E7_MICHY</name>
<evidence type="ECO:0000256" key="3">
    <source>
        <dbReference type="ARBA" id="ARBA00022737"/>
    </source>
</evidence>
<dbReference type="InterPro" id="IPR032675">
    <property type="entry name" value="LRR_dom_sf"/>
</dbReference>
<dbReference type="AlphaFoldDB" id="A0AA39F5E7"/>
<comment type="caution">
    <text evidence="6">The sequence shown here is derived from an EMBL/GenBank/DDBJ whole genome shotgun (WGS) entry which is preliminary data.</text>
</comment>
<protein>
    <recommendedName>
        <fullName evidence="8">Trophoblast glycoprotein</fullName>
    </recommendedName>
</protein>
<gene>
    <name evidence="6" type="ORF">PV327_006987</name>
</gene>
<keyword evidence="4" id="KW-1133">Transmembrane helix</keyword>
<evidence type="ECO:0000256" key="5">
    <source>
        <dbReference type="SAM" id="SignalP"/>
    </source>
</evidence>
<dbReference type="PANTHER" id="PTHR24364">
    <property type="entry name" value="LP06937P"/>
    <property type="match status" value="1"/>
</dbReference>
<dbReference type="InterPro" id="IPR052286">
    <property type="entry name" value="Wnt_signaling_inhibitor"/>
</dbReference>
<organism evidence="6 7">
    <name type="scientific">Microctonus hyperodae</name>
    <name type="common">Parasitoid wasp</name>
    <dbReference type="NCBI Taxonomy" id="165561"/>
    <lineage>
        <taxon>Eukaryota</taxon>
        <taxon>Metazoa</taxon>
        <taxon>Ecdysozoa</taxon>
        <taxon>Arthropoda</taxon>
        <taxon>Hexapoda</taxon>
        <taxon>Insecta</taxon>
        <taxon>Pterygota</taxon>
        <taxon>Neoptera</taxon>
        <taxon>Endopterygota</taxon>
        <taxon>Hymenoptera</taxon>
        <taxon>Apocrita</taxon>
        <taxon>Ichneumonoidea</taxon>
        <taxon>Braconidae</taxon>
        <taxon>Euphorinae</taxon>
        <taxon>Microctonus</taxon>
    </lineage>
</organism>
<reference evidence="6" key="1">
    <citation type="journal article" date="2023" name="bioRxiv">
        <title>Scaffold-level genome assemblies of two parasitoid biocontrol wasps reveal the parthenogenesis mechanism and an associated novel virus.</title>
        <authorList>
            <person name="Inwood S."/>
            <person name="Skelly J."/>
            <person name="Guhlin J."/>
            <person name="Harrop T."/>
            <person name="Goldson S."/>
            <person name="Dearden P."/>
        </authorList>
    </citation>
    <scope>NUCLEOTIDE SEQUENCE</scope>
    <source>
        <strain evidence="6">Lincoln</strain>
        <tissue evidence="6">Whole body</tissue>
    </source>
</reference>
<dbReference type="SUPFAM" id="SSF52058">
    <property type="entry name" value="L domain-like"/>
    <property type="match status" value="1"/>
</dbReference>
<evidence type="ECO:0000313" key="6">
    <source>
        <dbReference type="EMBL" id="KAK0163289.1"/>
    </source>
</evidence>
<keyword evidence="2 5" id="KW-0732">Signal</keyword>
<evidence type="ECO:0000256" key="2">
    <source>
        <dbReference type="ARBA" id="ARBA00022729"/>
    </source>
</evidence>
<dbReference type="GO" id="GO:0016020">
    <property type="term" value="C:membrane"/>
    <property type="evidence" value="ECO:0007669"/>
    <property type="project" value="TreeGrafter"/>
</dbReference>
<keyword evidence="7" id="KW-1185">Reference proteome</keyword>
<feature type="chain" id="PRO_5041292123" description="Trophoblast glycoprotein" evidence="5">
    <location>
        <begin position="26"/>
        <end position="407"/>
    </location>
</feature>
<reference evidence="6" key="2">
    <citation type="submission" date="2023-03" db="EMBL/GenBank/DDBJ databases">
        <authorList>
            <person name="Inwood S.N."/>
            <person name="Skelly J.G."/>
            <person name="Guhlin J."/>
            <person name="Harrop T.W.R."/>
            <person name="Goldson S.G."/>
            <person name="Dearden P.K."/>
        </authorList>
    </citation>
    <scope>NUCLEOTIDE SEQUENCE</scope>
    <source>
        <strain evidence="6">Lincoln</strain>
        <tissue evidence="6">Whole body</tissue>
    </source>
</reference>
<dbReference type="Proteomes" id="UP001168972">
    <property type="component" value="Unassembled WGS sequence"/>
</dbReference>
<dbReference type="Pfam" id="PF13855">
    <property type="entry name" value="LRR_8"/>
    <property type="match status" value="2"/>
</dbReference>
<feature type="transmembrane region" description="Helical" evidence="4">
    <location>
        <begin position="353"/>
        <end position="372"/>
    </location>
</feature>
<evidence type="ECO:0000256" key="1">
    <source>
        <dbReference type="ARBA" id="ARBA00022614"/>
    </source>
</evidence>
<proteinExistence type="predicted"/>
<keyword evidence="1" id="KW-0433">Leucine-rich repeat</keyword>
<dbReference type="EMBL" id="JAQQBR010001833">
    <property type="protein sequence ID" value="KAK0163289.1"/>
    <property type="molecule type" value="Genomic_DNA"/>
</dbReference>